<protein>
    <submittedName>
        <fullName evidence="2">Uncharacterized protein</fullName>
    </submittedName>
</protein>
<gene>
    <name evidence="2" type="ORF">DFH08DRAFT_812623</name>
</gene>
<reference evidence="2" key="1">
    <citation type="submission" date="2023-03" db="EMBL/GenBank/DDBJ databases">
        <title>Massive genome expansion in bonnet fungi (Mycena s.s.) driven by repeated elements and novel gene families across ecological guilds.</title>
        <authorList>
            <consortium name="Lawrence Berkeley National Laboratory"/>
            <person name="Harder C.B."/>
            <person name="Miyauchi S."/>
            <person name="Viragh M."/>
            <person name="Kuo A."/>
            <person name="Thoen E."/>
            <person name="Andreopoulos B."/>
            <person name="Lu D."/>
            <person name="Skrede I."/>
            <person name="Drula E."/>
            <person name="Henrissat B."/>
            <person name="Morin E."/>
            <person name="Kohler A."/>
            <person name="Barry K."/>
            <person name="LaButti K."/>
            <person name="Morin E."/>
            <person name="Salamov A."/>
            <person name="Lipzen A."/>
            <person name="Mereny Z."/>
            <person name="Hegedus B."/>
            <person name="Baldrian P."/>
            <person name="Stursova M."/>
            <person name="Weitz H."/>
            <person name="Taylor A."/>
            <person name="Grigoriev I.V."/>
            <person name="Nagy L.G."/>
            <person name="Martin F."/>
            <person name="Kauserud H."/>
        </authorList>
    </citation>
    <scope>NUCLEOTIDE SEQUENCE</scope>
    <source>
        <strain evidence="2">CBHHK002</strain>
    </source>
</reference>
<organism evidence="2 3">
    <name type="scientific">Mycena albidolilacea</name>
    <dbReference type="NCBI Taxonomy" id="1033008"/>
    <lineage>
        <taxon>Eukaryota</taxon>
        <taxon>Fungi</taxon>
        <taxon>Dikarya</taxon>
        <taxon>Basidiomycota</taxon>
        <taxon>Agaricomycotina</taxon>
        <taxon>Agaricomycetes</taxon>
        <taxon>Agaricomycetidae</taxon>
        <taxon>Agaricales</taxon>
        <taxon>Marasmiineae</taxon>
        <taxon>Mycenaceae</taxon>
        <taxon>Mycena</taxon>
    </lineage>
</organism>
<dbReference type="AlphaFoldDB" id="A0AAD7EM19"/>
<dbReference type="EMBL" id="JARIHO010000028">
    <property type="protein sequence ID" value="KAJ7339233.1"/>
    <property type="molecule type" value="Genomic_DNA"/>
</dbReference>
<sequence>MVAVPADRQFVRIAVMGLVENPEIFGKTPRAHSNILSRNNLLIQPGSSPEQDQAKKLLIFKGGASELEIYRCIEAEAKHEKEFDGSANNGGMIANRPYMDTWLARHPYIGSVTETKNLAADASCKPLHSLTIESVFNSDLRVTDLWEYIDDDANLCIEFSAVGTCRTWDSVLRVSSNYQRMDQSNPLDIQELLDHCLSYLHSLRDLKSCAQVSPSWVYAAHSRIFRAPDITNGSWKHLLEALTSSPHLISHIRRLNIQLHQPQATSTICTTTICTICGFPFTHVDSIVFAYGRIIDPPAVAALQYLLALPTLRRVKLHCTFDTFRDFTRLWASCVSGSGIWHVAIDMCIISNTPAAAFLSSPQGGGIALQSLSLDSAKMHDHNLLAVCVPEPHNPAHLLPRLDRPPGSPRPRRGIVCGAHTVREYHRECEHAWQHGFIPRPWKRKHQKTAHTCLLPDAEDYAPPDGALCTPLDEVAVELGVELELEVDAESYESIWPFFPRLQAVGAVRPLDGSGESQGLVVVDNIYVASSSIYHVTRTFRNRPVALGAPALHMRVSNLPADPDSGAGQGRGERGKPLDPCTTFTSFLIEQRANEVNRVVVKSMSEITPRRDSVVCAWIQTEARYKYAKLRQMSDAESMRGGGRDGCAAKGDEWRERGDLTRTRSFLGIKTGLQSSIGGRAQGFDARGTKTLLVSAPVWPLPSRRRSRSVATSTGISSTAPLLPALSRELERARVVVMKRKGAGGAGVTVESSRHVMSTPSLPERRTDGAQAAAHPAPMEREKCLQPLAQGEILLLQIGEQWGWFGNCIEIGVKASEARHGSSRLDVRARGRRAWGAGLRSPHEASTSPGNGTQEERRADKGKFIVAGSSKEIIRSAVTLARETGRGFSKGRGARGETKQNAKQRKPGKDKVVILMALMSEAHHGESRSGDR</sequence>
<keyword evidence="3" id="KW-1185">Reference proteome</keyword>
<dbReference type="SUPFAM" id="SSF81383">
    <property type="entry name" value="F-box domain"/>
    <property type="match status" value="1"/>
</dbReference>
<comment type="caution">
    <text evidence="2">The sequence shown here is derived from an EMBL/GenBank/DDBJ whole genome shotgun (WGS) entry which is preliminary data.</text>
</comment>
<evidence type="ECO:0000313" key="2">
    <source>
        <dbReference type="EMBL" id="KAJ7339233.1"/>
    </source>
</evidence>
<dbReference type="Proteomes" id="UP001218218">
    <property type="component" value="Unassembled WGS sequence"/>
</dbReference>
<feature type="compositionally biased region" description="Polar residues" evidence="1">
    <location>
        <begin position="844"/>
        <end position="853"/>
    </location>
</feature>
<feature type="region of interest" description="Disordered" evidence="1">
    <location>
        <begin position="835"/>
        <end position="864"/>
    </location>
</feature>
<dbReference type="InterPro" id="IPR036047">
    <property type="entry name" value="F-box-like_dom_sf"/>
</dbReference>
<evidence type="ECO:0000256" key="1">
    <source>
        <dbReference type="SAM" id="MobiDB-lite"/>
    </source>
</evidence>
<proteinExistence type="predicted"/>
<name>A0AAD7EM19_9AGAR</name>
<accession>A0AAD7EM19</accession>
<feature type="region of interest" description="Disordered" evidence="1">
    <location>
        <begin position="746"/>
        <end position="767"/>
    </location>
</feature>
<feature type="region of interest" description="Disordered" evidence="1">
    <location>
        <begin position="884"/>
        <end position="910"/>
    </location>
</feature>
<evidence type="ECO:0000313" key="3">
    <source>
        <dbReference type="Proteomes" id="UP001218218"/>
    </source>
</evidence>
<feature type="compositionally biased region" description="Basic and acidic residues" evidence="1">
    <location>
        <begin position="854"/>
        <end position="863"/>
    </location>
</feature>